<accession>A0AAQ3T0J7</accession>
<dbReference type="GO" id="GO:0000118">
    <property type="term" value="C:histone deacetylase complex"/>
    <property type="evidence" value="ECO:0007669"/>
    <property type="project" value="TreeGrafter"/>
</dbReference>
<feature type="region of interest" description="Disordered" evidence="5">
    <location>
        <begin position="45"/>
        <end position="108"/>
    </location>
</feature>
<dbReference type="PROSITE" id="PS51184">
    <property type="entry name" value="JMJC"/>
    <property type="match status" value="1"/>
</dbReference>
<keyword evidence="3" id="KW-0479">Metal-binding</keyword>
<feature type="compositionally biased region" description="Basic and acidic residues" evidence="5">
    <location>
        <begin position="472"/>
        <end position="483"/>
    </location>
</feature>
<evidence type="ECO:0000256" key="5">
    <source>
        <dbReference type="SAM" id="MobiDB-lite"/>
    </source>
</evidence>
<evidence type="ECO:0000256" key="2">
    <source>
        <dbReference type="ARBA" id="ARBA00006801"/>
    </source>
</evidence>
<dbReference type="EMBL" id="CP144747">
    <property type="protein sequence ID" value="WVZ64424.1"/>
    <property type="molecule type" value="Genomic_DNA"/>
</dbReference>
<feature type="domain" description="JmjC" evidence="6">
    <location>
        <begin position="100"/>
        <end position="427"/>
    </location>
</feature>
<dbReference type="GO" id="GO:0046872">
    <property type="term" value="F:metal ion binding"/>
    <property type="evidence" value="ECO:0007669"/>
    <property type="project" value="UniProtKB-KW"/>
</dbReference>
<sequence>MDYFIIAENNYLTRELMCKVWGWNNMYGTKLNKFDGWILHTANEDGNSGEDDATALSEDHEDGYGREEDAAAPLEDHGYGGEEDAAAPLEDHDGDQDDRGAVSEDSNDGVLPYGHRAVQVLAIRANFPIETINGYDWHFGRCIYTQLLGEVQEEGMVDLIPIGPGEILMADAGFSLEVYHSTTTTGDEGSSRVSSPIRVELDVCDQDDCEEYTLIIDGGPGRMLEITYLVIPEAIEANVEVRLKLKDLGSRRYVVYGKYLTAEVACSTHQLQMMEKTRKKMREQEIVELYGEGKVSDAPHRTVQESGEHQRTGGALWDIFRRDSDKLQDYLRKHTSEFRHIYCNPVKQAIHPIHDQCFYLTEEHKRKLKKEYGVEPWTFEQKLGEAVFIPAGCPYQVRNLKSCINIAMGFVSRENVGECIKLTDEFRRLPSDHGAKEDKLEIKKIAIHALTEAINFLDISSSKGLKGGAGKHNNEDDATNEKQPRRHGGSRR</sequence>
<dbReference type="GO" id="GO:0031490">
    <property type="term" value="F:chromatin DNA binding"/>
    <property type="evidence" value="ECO:0007669"/>
    <property type="project" value="TreeGrafter"/>
</dbReference>
<dbReference type="GO" id="GO:0032454">
    <property type="term" value="F:histone H3K9 demethylase activity"/>
    <property type="evidence" value="ECO:0007669"/>
    <property type="project" value="InterPro"/>
</dbReference>
<evidence type="ECO:0000256" key="1">
    <source>
        <dbReference type="ARBA" id="ARBA00004123"/>
    </source>
</evidence>
<dbReference type="InterPro" id="IPR045109">
    <property type="entry name" value="LSDs-like"/>
</dbReference>
<dbReference type="GO" id="GO:0003712">
    <property type="term" value="F:transcription coregulator activity"/>
    <property type="evidence" value="ECO:0007669"/>
    <property type="project" value="TreeGrafter"/>
</dbReference>
<name>A0AAQ3T0J7_PASNO</name>
<evidence type="ECO:0000313" key="8">
    <source>
        <dbReference type="Proteomes" id="UP001341281"/>
    </source>
</evidence>
<gene>
    <name evidence="7" type="ORF">U9M48_013935</name>
</gene>
<dbReference type="PANTHER" id="PTHR12549:SF64">
    <property type="entry name" value="OS02G0828900 PROTEIN"/>
    <property type="match status" value="1"/>
</dbReference>
<proteinExistence type="inferred from homology"/>
<dbReference type="Proteomes" id="UP001341281">
    <property type="component" value="Chromosome 03"/>
</dbReference>
<organism evidence="7 8">
    <name type="scientific">Paspalum notatum var. saurae</name>
    <dbReference type="NCBI Taxonomy" id="547442"/>
    <lineage>
        <taxon>Eukaryota</taxon>
        <taxon>Viridiplantae</taxon>
        <taxon>Streptophyta</taxon>
        <taxon>Embryophyta</taxon>
        <taxon>Tracheophyta</taxon>
        <taxon>Spermatophyta</taxon>
        <taxon>Magnoliopsida</taxon>
        <taxon>Liliopsida</taxon>
        <taxon>Poales</taxon>
        <taxon>Poaceae</taxon>
        <taxon>PACMAD clade</taxon>
        <taxon>Panicoideae</taxon>
        <taxon>Andropogonodae</taxon>
        <taxon>Paspaleae</taxon>
        <taxon>Paspalinae</taxon>
        <taxon>Paspalum</taxon>
    </lineage>
</organism>
<evidence type="ECO:0000259" key="6">
    <source>
        <dbReference type="PROSITE" id="PS51184"/>
    </source>
</evidence>
<comment type="similarity">
    <text evidence="2">Belongs to the JARID1 histone demethylase family.</text>
</comment>
<dbReference type="AlphaFoldDB" id="A0AAQ3T0J7"/>
<feature type="region of interest" description="Disordered" evidence="5">
    <location>
        <begin position="462"/>
        <end position="492"/>
    </location>
</feature>
<dbReference type="Gene3D" id="2.60.120.650">
    <property type="entry name" value="Cupin"/>
    <property type="match status" value="1"/>
</dbReference>
<dbReference type="GO" id="GO:0000785">
    <property type="term" value="C:chromatin"/>
    <property type="evidence" value="ECO:0007669"/>
    <property type="project" value="TreeGrafter"/>
</dbReference>
<evidence type="ECO:0000256" key="4">
    <source>
        <dbReference type="ARBA" id="ARBA00023242"/>
    </source>
</evidence>
<dbReference type="GO" id="GO:0006357">
    <property type="term" value="P:regulation of transcription by RNA polymerase II"/>
    <property type="evidence" value="ECO:0007669"/>
    <property type="project" value="TreeGrafter"/>
</dbReference>
<dbReference type="PANTHER" id="PTHR12549">
    <property type="entry name" value="JMJC DOMAIN-CONTAINING HISTONE DEMETHYLATION PROTEIN"/>
    <property type="match status" value="1"/>
</dbReference>
<keyword evidence="4" id="KW-0539">Nucleus</keyword>
<evidence type="ECO:0000256" key="3">
    <source>
        <dbReference type="ARBA" id="ARBA00022723"/>
    </source>
</evidence>
<dbReference type="SMART" id="SM00558">
    <property type="entry name" value="JmjC"/>
    <property type="match status" value="1"/>
</dbReference>
<keyword evidence="8" id="KW-1185">Reference proteome</keyword>
<dbReference type="Pfam" id="PF02373">
    <property type="entry name" value="JmjC"/>
    <property type="match status" value="1"/>
</dbReference>
<reference evidence="7 8" key="1">
    <citation type="submission" date="2024-02" db="EMBL/GenBank/DDBJ databases">
        <title>High-quality chromosome-scale genome assembly of Pensacola bahiagrass (Paspalum notatum Flugge var. saurae).</title>
        <authorList>
            <person name="Vega J.M."/>
            <person name="Podio M."/>
            <person name="Orjuela J."/>
            <person name="Siena L.A."/>
            <person name="Pessino S.C."/>
            <person name="Combes M.C."/>
            <person name="Mariac C."/>
            <person name="Albertini E."/>
            <person name="Pupilli F."/>
            <person name="Ortiz J.P.A."/>
            <person name="Leblanc O."/>
        </authorList>
    </citation>
    <scope>NUCLEOTIDE SEQUENCE [LARGE SCALE GENOMIC DNA]</scope>
    <source>
        <strain evidence="7">R1</strain>
        <tissue evidence="7">Leaf</tissue>
    </source>
</reference>
<dbReference type="InterPro" id="IPR003347">
    <property type="entry name" value="JmjC_dom"/>
</dbReference>
<evidence type="ECO:0000313" key="7">
    <source>
        <dbReference type="EMBL" id="WVZ64424.1"/>
    </source>
</evidence>
<dbReference type="FunFam" id="2.60.120.650:FF:000033">
    <property type="entry name" value="Transcription factor jumonji (JmjC) domain-containing protein"/>
    <property type="match status" value="1"/>
</dbReference>
<feature type="compositionally biased region" description="Basic and acidic residues" evidence="5">
    <location>
        <begin position="62"/>
        <end position="80"/>
    </location>
</feature>
<protein>
    <recommendedName>
        <fullName evidence="6">JmjC domain-containing protein</fullName>
    </recommendedName>
</protein>
<comment type="subcellular location">
    <subcellularLocation>
        <location evidence="1">Nucleus</location>
    </subcellularLocation>
</comment>
<dbReference type="SUPFAM" id="SSF51197">
    <property type="entry name" value="Clavaminate synthase-like"/>
    <property type="match status" value="1"/>
</dbReference>